<dbReference type="AlphaFoldDB" id="A0A0C9YVU9"/>
<proteinExistence type="predicted"/>
<gene>
    <name evidence="1" type="ORF">PISMIDRAFT_571770</name>
</gene>
<accession>A0A0C9YVU9</accession>
<reference evidence="2" key="2">
    <citation type="submission" date="2015-01" db="EMBL/GenBank/DDBJ databases">
        <title>Evolutionary Origins and Diversification of the Mycorrhizal Mutualists.</title>
        <authorList>
            <consortium name="DOE Joint Genome Institute"/>
            <consortium name="Mycorrhizal Genomics Consortium"/>
            <person name="Kohler A."/>
            <person name="Kuo A."/>
            <person name="Nagy L.G."/>
            <person name="Floudas D."/>
            <person name="Copeland A."/>
            <person name="Barry K.W."/>
            <person name="Cichocki N."/>
            <person name="Veneault-Fourrey C."/>
            <person name="LaButti K."/>
            <person name="Lindquist E.A."/>
            <person name="Lipzen A."/>
            <person name="Lundell T."/>
            <person name="Morin E."/>
            <person name="Murat C."/>
            <person name="Riley R."/>
            <person name="Ohm R."/>
            <person name="Sun H."/>
            <person name="Tunlid A."/>
            <person name="Henrissat B."/>
            <person name="Grigoriev I.V."/>
            <person name="Hibbett D.S."/>
            <person name="Martin F."/>
        </authorList>
    </citation>
    <scope>NUCLEOTIDE SEQUENCE [LARGE SCALE GENOMIC DNA]</scope>
    <source>
        <strain evidence="2">441</strain>
    </source>
</reference>
<dbReference type="EMBL" id="KN833758">
    <property type="protein sequence ID" value="KIK20906.1"/>
    <property type="molecule type" value="Genomic_DNA"/>
</dbReference>
<dbReference type="HOGENOM" id="CLU_2528333_0_0_1"/>
<evidence type="ECO:0000313" key="1">
    <source>
        <dbReference type="EMBL" id="KIK20906.1"/>
    </source>
</evidence>
<name>A0A0C9YVU9_9AGAM</name>
<reference evidence="1 2" key="1">
    <citation type="submission" date="2014-04" db="EMBL/GenBank/DDBJ databases">
        <authorList>
            <consortium name="DOE Joint Genome Institute"/>
            <person name="Kuo A."/>
            <person name="Kohler A."/>
            <person name="Costa M.D."/>
            <person name="Nagy L.G."/>
            <person name="Floudas D."/>
            <person name="Copeland A."/>
            <person name="Barry K.W."/>
            <person name="Cichocki N."/>
            <person name="Veneault-Fourrey C."/>
            <person name="LaButti K."/>
            <person name="Lindquist E.A."/>
            <person name="Lipzen A."/>
            <person name="Lundell T."/>
            <person name="Morin E."/>
            <person name="Murat C."/>
            <person name="Sun H."/>
            <person name="Tunlid A."/>
            <person name="Henrissat B."/>
            <person name="Grigoriev I.V."/>
            <person name="Hibbett D.S."/>
            <person name="Martin F."/>
            <person name="Nordberg H.P."/>
            <person name="Cantor M.N."/>
            <person name="Hua S.X."/>
        </authorList>
    </citation>
    <scope>NUCLEOTIDE SEQUENCE [LARGE SCALE GENOMIC DNA]</scope>
    <source>
        <strain evidence="1 2">441</strain>
    </source>
</reference>
<evidence type="ECO:0000313" key="2">
    <source>
        <dbReference type="Proteomes" id="UP000054018"/>
    </source>
</evidence>
<organism evidence="1 2">
    <name type="scientific">Pisolithus microcarpus 441</name>
    <dbReference type="NCBI Taxonomy" id="765257"/>
    <lineage>
        <taxon>Eukaryota</taxon>
        <taxon>Fungi</taxon>
        <taxon>Dikarya</taxon>
        <taxon>Basidiomycota</taxon>
        <taxon>Agaricomycotina</taxon>
        <taxon>Agaricomycetes</taxon>
        <taxon>Agaricomycetidae</taxon>
        <taxon>Boletales</taxon>
        <taxon>Sclerodermatineae</taxon>
        <taxon>Pisolithaceae</taxon>
        <taxon>Pisolithus</taxon>
    </lineage>
</organism>
<dbReference type="Proteomes" id="UP000054018">
    <property type="component" value="Unassembled WGS sequence"/>
</dbReference>
<sequence>MAATMFQLQQRINVVHLLSLPGRPPRNHTPGLPHSFLLILSYRLVRHPCIDKCEIPEETPATSSALHKLSGQTCWWYWPTGSES</sequence>
<keyword evidence="2" id="KW-1185">Reference proteome</keyword>
<protein>
    <submittedName>
        <fullName evidence="1">Uncharacterized protein</fullName>
    </submittedName>
</protein>